<dbReference type="EMBL" id="LT629763">
    <property type="protein sequence ID" value="SDS08376.1"/>
    <property type="molecule type" value="Genomic_DNA"/>
</dbReference>
<dbReference type="PANTHER" id="PTHR46577:SF2">
    <property type="entry name" value="TRANSCRIPTIONAL REGULATORY PROTEIN"/>
    <property type="match status" value="1"/>
</dbReference>
<dbReference type="PROSITE" id="PS50949">
    <property type="entry name" value="HTH_GNTR"/>
    <property type="match status" value="1"/>
</dbReference>
<keyword evidence="4 7" id="KW-0238">DNA-binding</keyword>
<dbReference type="Pfam" id="PF00155">
    <property type="entry name" value="Aminotran_1_2"/>
    <property type="match status" value="1"/>
</dbReference>
<evidence type="ECO:0000256" key="2">
    <source>
        <dbReference type="ARBA" id="ARBA00022898"/>
    </source>
</evidence>
<dbReference type="STRING" id="472181.SAMN05216271_1115"/>
<dbReference type="OrthoDB" id="9804020at2"/>
<dbReference type="SMART" id="SM00345">
    <property type="entry name" value="HTH_GNTR"/>
    <property type="match status" value="1"/>
</dbReference>
<dbReference type="SUPFAM" id="SSF46785">
    <property type="entry name" value="Winged helix' DNA-binding domain"/>
    <property type="match status" value="1"/>
</dbReference>
<dbReference type="InterPro" id="IPR015424">
    <property type="entry name" value="PyrdxlP-dep_Trfase"/>
</dbReference>
<dbReference type="InterPro" id="IPR004839">
    <property type="entry name" value="Aminotransferase_I/II_large"/>
</dbReference>
<keyword evidence="3" id="KW-0805">Transcription regulation</keyword>
<gene>
    <name evidence="7" type="ORF">SAMN05216271_1115</name>
</gene>
<evidence type="ECO:0000313" key="7">
    <source>
        <dbReference type="EMBL" id="SDS08376.1"/>
    </source>
</evidence>
<dbReference type="InterPro" id="IPR036388">
    <property type="entry name" value="WH-like_DNA-bd_sf"/>
</dbReference>
<sequence length="475" mass="52470">MAQDLFLYENISEQLTAHIRSGNYQPGERLPSVRALSKLFGVSINTVIQSLRKLELDGYVDIRERSGAFVCAALPSVGSGQSVAHFPLLPVDVSLSEDILRYMEPHTRAGILHLGIALPAAELMPVPRIMRLYRELTRRQPQAVWDYSHPNGVASFARQLSHRSLTHEVPLAEHDILVTNGCMEAIELALRTVTRRGDVVAVETPTYYGSLLALEVLQRRALEIPTHYRDGLCLYSLEQAFKRGQVKACLVSCNAQNPLGFSLSLERKRKLVELASRYQVPLIENDIWGDTVYSGDSLPAKAFDSEGMVIYCSSFSKSLMPGLRLGWVAAGRFHGRLRELKQISSITTAAAPQLLVGRLMESGGYAQHLQQLRARLQAQVQTMIEIVRQSFPAGTQVHEPQGGCVLWVRLPDKQDARMLFERALAHGIHVFPGSVFSAGVNHSDFLRLNAGSPVTAETEAKLRCLGELAGLSQSG</sequence>
<dbReference type="InterPro" id="IPR015422">
    <property type="entry name" value="PyrdxlP-dep_Trfase_small"/>
</dbReference>
<comment type="similarity">
    <text evidence="1">In the C-terminal section; belongs to the class-I pyridoxal-phosphate-dependent aminotransferase family.</text>
</comment>
<keyword evidence="2" id="KW-0663">Pyridoxal phosphate</keyword>
<dbReference type="Gene3D" id="1.10.10.10">
    <property type="entry name" value="Winged helix-like DNA-binding domain superfamily/Winged helix DNA-binding domain"/>
    <property type="match status" value="1"/>
</dbReference>
<proteinExistence type="inferred from homology"/>
<dbReference type="Gene3D" id="3.40.640.10">
    <property type="entry name" value="Type I PLP-dependent aspartate aminotransferase-like (Major domain)"/>
    <property type="match status" value="1"/>
</dbReference>
<keyword evidence="7" id="KW-0808">Transferase</keyword>
<organism evidence="7 8">
    <name type="scientific">Halopseudomonas sabulinigri</name>
    <dbReference type="NCBI Taxonomy" id="472181"/>
    <lineage>
        <taxon>Bacteria</taxon>
        <taxon>Pseudomonadati</taxon>
        <taxon>Pseudomonadota</taxon>
        <taxon>Gammaproteobacteria</taxon>
        <taxon>Pseudomonadales</taxon>
        <taxon>Pseudomonadaceae</taxon>
        <taxon>Halopseudomonas</taxon>
    </lineage>
</organism>
<reference evidence="8" key="1">
    <citation type="submission" date="2016-10" db="EMBL/GenBank/DDBJ databases">
        <authorList>
            <person name="Varghese N."/>
            <person name="Submissions S."/>
        </authorList>
    </citation>
    <scope>NUCLEOTIDE SEQUENCE [LARGE SCALE GENOMIC DNA]</scope>
    <source>
        <strain evidence="8">JCM 14963</strain>
    </source>
</reference>
<dbReference type="GO" id="GO:0030170">
    <property type="term" value="F:pyridoxal phosphate binding"/>
    <property type="evidence" value="ECO:0007669"/>
    <property type="project" value="InterPro"/>
</dbReference>
<evidence type="ECO:0000256" key="1">
    <source>
        <dbReference type="ARBA" id="ARBA00005384"/>
    </source>
</evidence>
<keyword evidence="7" id="KW-0032">Aminotransferase</keyword>
<protein>
    <submittedName>
        <fullName evidence="7">DNA-binding transcriptional regulator, MocR family, contains an aminotransferase domain</fullName>
    </submittedName>
</protein>
<evidence type="ECO:0000256" key="3">
    <source>
        <dbReference type="ARBA" id="ARBA00023015"/>
    </source>
</evidence>
<dbReference type="Pfam" id="PF00392">
    <property type="entry name" value="GntR"/>
    <property type="match status" value="1"/>
</dbReference>
<dbReference type="CDD" id="cd00609">
    <property type="entry name" value="AAT_like"/>
    <property type="match status" value="1"/>
</dbReference>
<dbReference type="PANTHER" id="PTHR46577">
    <property type="entry name" value="HTH-TYPE TRANSCRIPTIONAL REGULATORY PROTEIN GABR"/>
    <property type="match status" value="1"/>
</dbReference>
<dbReference type="GO" id="GO:0003677">
    <property type="term" value="F:DNA binding"/>
    <property type="evidence" value="ECO:0007669"/>
    <property type="project" value="UniProtKB-KW"/>
</dbReference>
<evidence type="ECO:0000256" key="5">
    <source>
        <dbReference type="ARBA" id="ARBA00023163"/>
    </source>
</evidence>
<evidence type="ECO:0000313" key="8">
    <source>
        <dbReference type="Proteomes" id="UP000243413"/>
    </source>
</evidence>
<dbReference type="InterPro" id="IPR015421">
    <property type="entry name" value="PyrdxlP-dep_Trfase_major"/>
</dbReference>
<dbReference type="InterPro" id="IPR051446">
    <property type="entry name" value="HTH_trans_reg/aminotransferase"/>
</dbReference>
<accession>A0A1H1PAR8</accession>
<evidence type="ECO:0000256" key="4">
    <source>
        <dbReference type="ARBA" id="ARBA00023125"/>
    </source>
</evidence>
<dbReference type="SUPFAM" id="SSF53383">
    <property type="entry name" value="PLP-dependent transferases"/>
    <property type="match status" value="1"/>
</dbReference>
<keyword evidence="5" id="KW-0804">Transcription</keyword>
<dbReference type="RefSeq" id="WP_092284606.1">
    <property type="nucleotide sequence ID" value="NZ_LT629763.1"/>
</dbReference>
<dbReference type="AlphaFoldDB" id="A0A1H1PAR8"/>
<dbReference type="Gene3D" id="3.90.1150.10">
    <property type="entry name" value="Aspartate Aminotransferase, domain 1"/>
    <property type="match status" value="1"/>
</dbReference>
<dbReference type="GO" id="GO:0003700">
    <property type="term" value="F:DNA-binding transcription factor activity"/>
    <property type="evidence" value="ECO:0007669"/>
    <property type="project" value="InterPro"/>
</dbReference>
<feature type="domain" description="HTH gntR-type" evidence="6">
    <location>
        <begin position="5"/>
        <end position="73"/>
    </location>
</feature>
<name>A0A1H1PAR8_9GAMM</name>
<dbReference type="Proteomes" id="UP000243413">
    <property type="component" value="Chromosome I"/>
</dbReference>
<dbReference type="InterPro" id="IPR000524">
    <property type="entry name" value="Tscrpt_reg_HTH_GntR"/>
</dbReference>
<evidence type="ECO:0000259" key="6">
    <source>
        <dbReference type="PROSITE" id="PS50949"/>
    </source>
</evidence>
<dbReference type="GO" id="GO:0008483">
    <property type="term" value="F:transaminase activity"/>
    <property type="evidence" value="ECO:0007669"/>
    <property type="project" value="UniProtKB-KW"/>
</dbReference>
<dbReference type="CDD" id="cd07377">
    <property type="entry name" value="WHTH_GntR"/>
    <property type="match status" value="1"/>
</dbReference>
<dbReference type="InterPro" id="IPR036390">
    <property type="entry name" value="WH_DNA-bd_sf"/>
</dbReference>